<dbReference type="GO" id="GO:0005886">
    <property type="term" value="C:plasma membrane"/>
    <property type="evidence" value="ECO:0007669"/>
    <property type="project" value="UniProtKB-SubCell"/>
</dbReference>
<keyword evidence="6 7" id="KW-0472">Membrane</keyword>
<keyword evidence="4 7" id="KW-0812">Transmembrane</keyword>
<evidence type="ECO:0000256" key="3">
    <source>
        <dbReference type="ARBA" id="ARBA00022475"/>
    </source>
</evidence>
<protein>
    <recommendedName>
        <fullName evidence="7">UPF0056 membrane protein</fullName>
    </recommendedName>
</protein>
<keyword evidence="9" id="KW-1185">Reference proteome</keyword>
<evidence type="ECO:0000313" key="9">
    <source>
        <dbReference type="Proteomes" id="UP000588017"/>
    </source>
</evidence>
<feature type="transmembrane region" description="Helical" evidence="7">
    <location>
        <begin position="12"/>
        <end position="31"/>
    </location>
</feature>
<comment type="subcellular location">
    <subcellularLocation>
        <location evidence="1 7">Cell membrane</location>
        <topology evidence="1 7">Multi-pass membrane protein</topology>
    </subcellularLocation>
</comment>
<feature type="transmembrane region" description="Helical" evidence="7">
    <location>
        <begin position="71"/>
        <end position="91"/>
    </location>
</feature>
<keyword evidence="5 7" id="KW-1133">Transmembrane helix</keyword>
<comment type="caution">
    <text evidence="8">The sequence shown here is derived from an EMBL/GenBank/DDBJ whole genome shotgun (WGS) entry which is preliminary data.</text>
</comment>
<dbReference type="PANTHER" id="PTHR33508:SF1">
    <property type="entry name" value="UPF0056 MEMBRANE PROTEIN YHCE"/>
    <property type="match status" value="1"/>
</dbReference>
<comment type="similarity">
    <text evidence="2 7">Belongs to the UPF0056 (MarC) family.</text>
</comment>
<evidence type="ECO:0000313" key="8">
    <source>
        <dbReference type="EMBL" id="MBB6169207.1"/>
    </source>
</evidence>
<organism evidence="8 9">
    <name type="scientific">Chelatococcus composti</name>
    <dbReference type="NCBI Taxonomy" id="1743235"/>
    <lineage>
        <taxon>Bacteria</taxon>
        <taxon>Pseudomonadati</taxon>
        <taxon>Pseudomonadota</taxon>
        <taxon>Alphaproteobacteria</taxon>
        <taxon>Hyphomicrobiales</taxon>
        <taxon>Chelatococcaceae</taxon>
        <taxon>Chelatococcus</taxon>
    </lineage>
</organism>
<feature type="transmembrane region" description="Helical" evidence="7">
    <location>
        <begin position="180"/>
        <end position="198"/>
    </location>
</feature>
<evidence type="ECO:0000256" key="5">
    <source>
        <dbReference type="ARBA" id="ARBA00022989"/>
    </source>
</evidence>
<evidence type="ECO:0000256" key="1">
    <source>
        <dbReference type="ARBA" id="ARBA00004651"/>
    </source>
</evidence>
<reference evidence="8 9" key="1">
    <citation type="submission" date="2020-08" db="EMBL/GenBank/DDBJ databases">
        <title>Genomic Encyclopedia of Type Strains, Phase IV (KMG-IV): sequencing the most valuable type-strain genomes for metagenomic binning, comparative biology and taxonomic classification.</title>
        <authorList>
            <person name="Goeker M."/>
        </authorList>
    </citation>
    <scope>NUCLEOTIDE SEQUENCE [LARGE SCALE GENOMIC DNA]</scope>
    <source>
        <strain evidence="8 9">DSM 101465</strain>
    </source>
</reference>
<feature type="transmembrane region" description="Helical" evidence="7">
    <location>
        <begin position="112"/>
        <end position="134"/>
    </location>
</feature>
<name>A0A841K9M8_9HYPH</name>
<keyword evidence="3" id="KW-1003">Cell membrane</keyword>
<evidence type="ECO:0000256" key="2">
    <source>
        <dbReference type="ARBA" id="ARBA00009784"/>
    </source>
</evidence>
<dbReference type="Proteomes" id="UP000588017">
    <property type="component" value="Unassembled WGS sequence"/>
</dbReference>
<evidence type="ECO:0000256" key="4">
    <source>
        <dbReference type="ARBA" id="ARBA00022692"/>
    </source>
</evidence>
<gene>
    <name evidence="8" type="ORF">HNQ73_002844</name>
</gene>
<dbReference type="NCBIfam" id="TIGR00427">
    <property type="entry name" value="NAAT family transporter"/>
    <property type="match status" value="1"/>
</dbReference>
<accession>A0A841K9M8</accession>
<feature type="transmembrane region" description="Helical" evidence="7">
    <location>
        <begin position="43"/>
        <end position="65"/>
    </location>
</feature>
<feature type="transmembrane region" description="Helical" evidence="7">
    <location>
        <begin position="154"/>
        <end position="173"/>
    </location>
</feature>
<dbReference type="AlphaFoldDB" id="A0A841K9M8"/>
<proteinExistence type="inferred from homology"/>
<dbReference type="EMBL" id="JACHEH010000006">
    <property type="protein sequence ID" value="MBB6169207.1"/>
    <property type="molecule type" value="Genomic_DNA"/>
</dbReference>
<dbReference type="Pfam" id="PF01914">
    <property type="entry name" value="MarC"/>
    <property type="match status" value="1"/>
</dbReference>
<sequence length="210" mass="22134">MLIDQTLLVTQFLTLFAVLDPISHTTLFLSVTGRLDPAERRKAALICVPVAFAILVVFAIIGQYALAAMNISLISFQIAGGIILLIFALSMTLGDKEPAPASEAGASDAASVAIYPLAVPIIAGPGAMLAIVILMDNNRLTFIEQMETVAMLGLNMLILLGLFLCGGTVSRLIGRHGANVLRRVMGILLAALSINLILEATAKWLGLPAI</sequence>
<evidence type="ECO:0000256" key="6">
    <source>
        <dbReference type="ARBA" id="ARBA00023136"/>
    </source>
</evidence>
<dbReference type="PANTHER" id="PTHR33508">
    <property type="entry name" value="UPF0056 MEMBRANE PROTEIN YHCE"/>
    <property type="match status" value="1"/>
</dbReference>
<dbReference type="InterPro" id="IPR002771">
    <property type="entry name" value="Multi_antbiot-R_MarC"/>
</dbReference>
<evidence type="ECO:0000256" key="7">
    <source>
        <dbReference type="RuleBase" id="RU362048"/>
    </source>
</evidence>
<dbReference type="RefSeq" id="WP_183335522.1">
    <property type="nucleotide sequence ID" value="NZ_BMHX01000006.1"/>
</dbReference>